<protein>
    <submittedName>
        <fullName evidence="2">Uncharacterized protein</fullName>
    </submittedName>
</protein>
<comment type="caution">
    <text evidence="2">The sequence shown here is derived from an EMBL/GenBank/DDBJ whole genome shotgun (WGS) entry which is preliminary data.</text>
</comment>
<keyword evidence="1" id="KW-0175">Coiled coil</keyword>
<sequence length="289" mass="32255">ASLAQWTAKSADFVFTQGQQLSIILKDSPEFFKKEFEQGVKLAQRQSLLLRSYIKNVPKETVSVFVSVFQNIPAAPQKIVNSYKLIDQKNEQLKLNLKNGTITLVRDLSIQKAQLSLQVSELQKIVSFYKSIDQKNEQLKLNLKNGVNGVLALARDLPGLINQAGNNLVLLEQDLNQLILRTPAALSNQAYQISKKIQDLQRRLALLPSQIKEKQKEISQSIQKAGPLLTQGFQTLVRDLSGQTKNLIVSIPNVILNNSSIIINQTKNLTADIFDSISNLGQKIQDKLG</sequence>
<gene>
    <name evidence="2" type="ORF">S12H4_27011</name>
</gene>
<feature type="non-terminal residue" evidence="2">
    <location>
        <position position="289"/>
    </location>
</feature>
<dbReference type="AlphaFoldDB" id="X1SMC4"/>
<organism evidence="2">
    <name type="scientific">marine sediment metagenome</name>
    <dbReference type="NCBI Taxonomy" id="412755"/>
    <lineage>
        <taxon>unclassified sequences</taxon>
        <taxon>metagenomes</taxon>
        <taxon>ecological metagenomes</taxon>
    </lineage>
</organism>
<proteinExistence type="predicted"/>
<evidence type="ECO:0000256" key="1">
    <source>
        <dbReference type="SAM" id="Coils"/>
    </source>
</evidence>
<evidence type="ECO:0000313" key="2">
    <source>
        <dbReference type="EMBL" id="GAI94083.1"/>
    </source>
</evidence>
<reference evidence="2" key="1">
    <citation type="journal article" date="2014" name="Front. Microbiol.">
        <title>High frequency of phylogenetically diverse reductive dehalogenase-homologous genes in deep subseafloor sedimentary metagenomes.</title>
        <authorList>
            <person name="Kawai M."/>
            <person name="Futagami T."/>
            <person name="Toyoda A."/>
            <person name="Takaki Y."/>
            <person name="Nishi S."/>
            <person name="Hori S."/>
            <person name="Arai W."/>
            <person name="Tsubouchi T."/>
            <person name="Morono Y."/>
            <person name="Uchiyama I."/>
            <person name="Ito T."/>
            <person name="Fujiyama A."/>
            <person name="Inagaki F."/>
            <person name="Takami H."/>
        </authorList>
    </citation>
    <scope>NUCLEOTIDE SEQUENCE</scope>
    <source>
        <strain evidence="2">Expedition CK06-06</strain>
    </source>
</reference>
<feature type="coiled-coil region" evidence="1">
    <location>
        <begin position="161"/>
        <end position="217"/>
    </location>
</feature>
<feature type="non-terminal residue" evidence="2">
    <location>
        <position position="1"/>
    </location>
</feature>
<dbReference type="EMBL" id="BARW01015379">
    <property type="protein sequence ID" value="GAI94083.1"/>
    <property type="molecule type" value="Genomic_DNA"/>
</dbReference>
<accession>X1SMC4</accession>
<name>X1SMC4_9ZZZZ</name>